<organism evidence="1 2">
    <name type="scientific">Pedobacter heparinus (strain ATCC 13125 / DSM 2366 / CIP 104194 / JCM 7457 / NBRC 12017 / NCIMB 9290 / NRRL B-14731 / HIM 762-3)</name>
    <dbReference type="NCBI Taxonomy" id="485917"/>
    <lineage>
        <taxon>Bacteria</taxon>
        <taxon>Pseudomonadati</taxon>
        <taxon>Bacteroidota</taxon>
        <taxon>Sphingobacteriia</taxon>
        <taxon>Sphingobacteriales</taxon>
        <taxon>Sphingobacteriaceae</taxon>
        <taxon>Pedobacter</taxon>
    </lineage>
</organism>
<evidence type="ECO:0000313" key="1">
    <source>
        <dbReference type="EMBL" id="ACU03298.1"/>
    </source>
</evidence>
<reference evidence="1 2" key="1">
    <citation type="journal article" date="2009" name="Stand. Genomic Sci.">
        <title>Complete genome sequence of Pedobacter heparinus type strain (HIM 762-3).</title>
        <authorList>
            <person name="Han C."/>
            <person name="Spring S."/>
            <person name="Lapidus A."/>
            <person name="Del Rio T.G."/>
            <person name="Tice H."/>
            <person name="Copeland A."/>
            <person name="Cheng J.F."/>
            <person name="Lucas S."/>
            <person name="Chen F."/>
            <person name="Nolan M."/>
            <person name="Bruce D."/>
            <person name="Goodwin L."/>
            <person name="Pitluck S."/>
            <person name="Ivanova N."/>
            <person name="Mavromatis K."/>
            <person name="Mikhailova N."/>
            <person name="Pati A."/>
            <person name="Chen A."/>
            <person name="Palaniappan K."/>
            <person name="Land M."/>
            <person name="Hauser L."/>
            <person name="Chang Y.J."/>
            <person name="Jeffries C.C."/>
            <person name="Saunders E."/>
            <person name="Chertkov O."/>
            <person name="Brettin T."/>
            <person name="Goker M."/>
            <person name="Rohde M."/>
            <person name="Bristow J."/>
            <person name="Eisen J.A."/>
            <person name="Markowitz V."/>
            <person name="Hugenholtz P."/>
            <person name="Kyrpides N.C."/>
            <person name="Klenk H.P."/>
            <person name="Detter J.C."/>
        </authorList>
    </citation>
    <scope>NUCLEOTIDE SEQUENCE [LARGE SCALE GENOMIC DNA]</scope>
    <source>
        <strain evidence="2">ATCC 13125 / DSM 2366 / CIP 104194 / JCM 7457 / NBRC 12017 / NCIMB 9290 / NRRL B-14731 / HIM 762-3</strain>
    </source>
</reference>
<dbReference type="RefSeq" id="WP_012781242.1">
    <property type="nucleotide sequence ID" value="NC_013061.1"/>
</dbReference>
<dbReference type="KEGG" id="phe:Phep_1080"/>
<dbReference type="Proteomes" id="UP000000852">
    <property type="component" value="Chromosome"/>
</dbReference>
<sequence>MKETKMIPFNQEPVLDTESLMAGLGITRQEANALLWKMFDDDIIDLIPRLNEGRAVV</sequence>
<dbReference type="EMBL" id="CP001681">
    <property type="protein sequence ID" value="ACU03298.1"/>
    <property type="molecule type" value="Genomic_DNA"/>
</dbReference>
<name>C6Y3L9_PEDHD</name>
<dbReference type="OrthoDB" id="9966894at2"/>
<accession>C6Y3L9</accession>
<protein>
    <submittedName>
        <fullName evidence="1">Uncharacterized protein</fullName>
    </submittedName>
</protein>
<dbReference type="HOGENOM" id="CLU_2992622_0_0_10"/>
<keyword evidence="2" id="KW-1185">Reference proteome</keyword>
<dbReference type="AlphaFoldDB" id="C6Y3L9"/>
<dbReference type="STRING" id="485917.Phep_1080"/>
<evidence type="ECO:0000313" key="2">
    <source>
        <dbReference type="Proteomes" id="UP000000852"/>
    </source>
</evidence>
<gene>
    <name evidence="1" type="ordered locus">Phep_1080</name>
</gene>
<proteinExistence type="predicted"/>